<feature type="domain" description="Ribosome recycling factor" evidence="3">
    <location>
        <begin position="3"/>
        <end position="60"/>
    </location>
</feature>
<accession>X1HU00</accession>
<dbReference type="SUPFAM" id="SSF55194">
    <property type="entry name" value="Ribosome recycling factor, RRF"/>
    <property type="match status" value="1"/>
</dbReference>
<evidence type="ECO:0000256" key="2">
    <source>
        <dbReference type="ARBA" id="ARBA00022917"/>
    </source>
</evidence>
<dbReference type="GO" id="GO:0043023">
    <property type="term" value="F:ribosomal large subunit binding"/>
    <property type="evidence" value="ECO:0007669"/>
    <property type="project" value="TreeGrafter"/>
</dbReference>
<dbReference type="AlphaFoldDB" id="X1HU00"/>
<proteinExistence type="inferred from homology"/>
<protein>
    <recommendedName>
        <fullName evidence="3">Ribosome recycling factor domain-containing protein</fullName>
    </recommendedName>
</protein>
<organism evidence="4">
    <name type="scientific">marine sediment metagenome</name>
    <dbReference type="NCBI Taxonomy" id="412755"/>
    <lineage>
        <taxon>unclassified sequences</taxon>
        <taxon>metagenomes</taxon>
        <taxon>ecological metagenomes</taxon>
    </lineage>
</organism>
<evidence type="ECO:0000256" key="1">
    <source>
        <dbReference type="ARBA" id="ARBA00005912"/>
    </source>
</evidence>
<dbReference type="Pfam" id="PF01765">
    <property type="entry name" value="RRF"/>
    <property type="match status" value="1"/>
</dbReference>
<name>X1HU00_9ZZZZ</name>
<dbReference type="Gene3D" id="1.10.132.20">
    <property type="entry name" value="Ribosome-recycling factor"/>
    <property type="match status" value="1"/>
</dbReference>
<dbReference type="PANTHER" id="PTHR20982">
    <property type="entry name" value="RIBOSOME RECYCLING FACTOR"/>
    <property type="match status" value="1"/>
</dbReference>
<gene>
    <name evidence="4" type="ORF">S03H2_27036</name>
</gene>
<comment type="similarity">
    <text evidence="1">Belongs to the RRF family.</text>
</comment>
<dbReference type="InterPro" id="IPR023584">
    <property type="entry name" value="Ribosome_recyc_fac_dom"/>
</dbReference>
<feature type="non-terminal residue" evidence="4">
    <location>
        <position position="60"/>
    </location>
</feature>
<evidence type="ECO:0000313" key="4">
    <source>
        <dbReference type="EMBL" id="GAH57309.1"/>
    </source>
</evidence>
<dbReference type="InterPro" id="IPR036191">
    <property type="entry name" value="RRF_sf"/>
</dbReference>
<sequence length="60" mass="6948">MTAGTIIRIPMPPLTEERRRDITKILRQDAEGARVAVRNVRRDVMSDIKDLLKEKMISQD</sequence>
<dbReference type="PANTHER" id="PTHR20982:SF3">
    <property type="entry name" value="MITOCHONDRIAL RIBOSOME RECYCLING FACTOR PSEUDO 1"/>
    <property type="match status" value="1"/>
</dbReference>
<keyword evidence="2" id="KW-0648">Protein biosynthesis</keyword>
<comment type="caution">
    <text evidence="4">The sequence shown here is derived from an EMBL/GenBank/DDBJ whole genome shotgun (WGS) entry which is preliminary data.</text>
</comment>
<dbReference type="GO" id="GO:0005829">
    <property type="term" value="C:cytosol"/>
    <property type="evidence" value="ECO:0007669"/>
    <property type="project" value="GOC"/>
</dbReference>
<dbReference type="GO" id="GO:0002184">
    <property type="term" value="P:cytoplasmic translational termination"/>
    <property type="evidence" value="ECO:0007669"/>
    <property type="project" value="TreeGrafter"/>
</dbReference>
<dbReference type="InterPro" id="IPR002661">
    <property type="entry name" value="Ribosome_recyc_fac"/>
</dbReference>
<evidence type="ECO:0000259" key="3">
    <source>
        <dbReference type="Pfam" id="PF01765"/>
    </source>
</evidence>
<dbReference type="EMBL" id="BARU01015987">
    <property type="protein sequence ID" value="GAH57309.1"/>
    <property type="molecule type" value="Genomic_DNA"/>
</dbReference>
<reference evidence="4" key="1">
    <citation type="journal article" date="2014" name="Front. Microbiol.">
        <title>High frequency of phylogenetically diverse reductive dehalogenase-homologous genes in deep subseafloor sedimentary metagenomes.</title>
        <authorList>
            <person name="Kawai M."/>
            <person name="Futagami T."/>
            <person name="Toyoda A."/>
            <person name="Takaki Y."/>
            <person name="Nishi S."/>
            <person name="Hori S."/>
            <person name="Arai W."/>
            <person name="Tsubouchi T."/>
            <person name="Morono Y."/>
            <person name="Uchiyama I."/>
            <person name="Ito T."/>
            <person name="Fujiyama A."/>
            <person name="Inagaki F."/>
            <person name="Takami H."/>
        </authorList>
    </citation>
    <scope>NUCLEOTIDE SEQUENCE</scope>
    <source>
        <strain evidence="4">Expedition CK06-06</strain>
    </source>
</reference>